<dbReference type="Pfam" id="PF01569">
    <property type="entry name" value="PAP2"/>
    <property type="match status" value="1"/>
</dbReference>
<accession>A0A0D7X4C0</accession>
<keyword evidence="1" id="KW-0472">Membrane</keyword>
<dbReference type="InterPro" id="IPR000326">
    <property type="entry name" value="PAP2/HPO"/>
</dbReference>
<dbReference type="RefSeq" id="WP_044645993.1">
    <property type="nucleotide sequence ID" value="NZ_JTHP01000015.1"/>
</dbReference>
<dbReference type="CDD" id="cd03385">
    <property type="entry name" value="PAP2_BcrC_like"/>
    <property type="match status" value="1"/>
</dbReference>
<dbReference type="GO" id="GO:0050380">
    <property type="term" value="F:undecaprenyl-diphosphatase activity"/>
    <property type="evidence" value="ECO:0007669"/>
    <property type="project" value="InterPro"/>
</dbReference>
<feature type="transmembrane region" description="Helical" evidence="1">
    <location>
        <begin position="99"/>
        <end position="118"/>
    </location>
</feature>
<feature type="transmembrane region" description="Helical" evidence="1">
    <location>
        <begin position="125"/>
        <end position="143"/>
    </location>
</feature>
<evidence type="ECO:0000259" key="2">
    <source>
        <dbReference type="SMART" id="SM00014"/>
    </source>
</evidence>
<dbReference type="EMBL" id="JTHP01000015">
    <property type="protein sequence ID" value="KJD45808.1"/>
    <property type="molecule type" value="Genomic_DNA"/>
</dbReference>
<dbReference type="PANTHER" id="PTHR14969:SF58">
    <property type="entry name" value="UNDECAPRENYL-DIPHOSPHATASE BCRC"/>
    <property type="match status" value="1"/>
</dbReference>
<reference evidence="3 4" key="1">
    <citation type="submission" date="2014-11" db="EMBL/GenBank/DDBJ databases">
        <title>Draft Genome Sequences of Paenibacillus polymyxa NRRL B-30509 and Paenibacillus terrae NRRL B-30644, Strains from a Poultry Environment that Produce Tridecaptin A and Paenicidins.</title>
        <authorList>
            <person name="van Belkum M.J."/>
            <person name="Lohans C.T."/>
            <person name="Vederas J.C."/>
        </authorList>
    </citation>
    <scope>NUCLEOTIDE SEQUENCE [LARGE SCALE GENOMIC DNA]</scope>
    <source>
        <strain evidence="3 4">NRRL B-30644</strain>
    </source>
</reference>
<dbReference type="InterPro" id="IPR036938">
    <property type="entry name" value="PAP2/HPO_sf"/>
</dbReference>
<dbReference type="Gene3D" id="1.20.144.10">
    <property type="entry name" value="Phosphatidic acid phosphatase type 2/haloperoxidase"/>
    <property type="match status" value="1"/>
</dbReference>
<keyword evidence="4" id="KW-1185">Reference proteome</keyword>
<gene>
    <name evidence="3" type="ORF">QD47_10020</name>
</gene>
<dbReference type="InterPro" id="IPR033879">
    <property type="entry name" value="UPP_Pase"/>
</dbReference>
<dbReference type="AlphaFoldDB" id="A0A0D7X4C0"/>
<keyword evidence="1" id="KW-1133">Transmembrane helix</keyword>
<dbReference type="SUPFAM" id="SSF48317">
    <property type="entry name" value="Acid phosphatase/Vanadium-dependent haloperoxidase"/>
    <property type="match status" value="1"/>
</dbReference>
<evidence type="ECO:0000313" key="4">
    <source>
        <dbReference type="Proteomes" id="UP000032534"/>
    </source>
</evidence>
<dbReference type="OrthoDB" id="9789113at2"/>
<dbReference type="GO" id="GO:0005886">
    <property type="term" value="C:plasma membrane"/>
    <property type="evidence" value="ECO:0007669"/>
    <property type="project" value="InterPro"/>
</dbReference>
<sequence length="203" mass="23098">MLSNLDYQIFQFINEQTNSFSVLNGLMRFFAEDAQYVFALGLLLYWFSRNKPNRKMIISAVVSVCLGMGISFIIGHLVYRDRPFVTHAVIQLIKHPANASFPSDHAIGAFALAATFWLYGKRFRLLWLAAALLIGFSRIWAGVHYPSDIAAGALIGTLCAVSTRYLLQRFKRPRKLVNSCLNLYEKMENKIWNRSNKPQADDA</sequence>
<proteinExistence type="predicted"/>
<name>A0A0D7X4C0_9BACL</name>
<dbReference type="PANTHER" id="PTHR14969">
    <property type="entry name" value="SPHINGOSINE-1-PHOSPHATE PHOSPHOHYDROLASE"/>
    <property type="match status" value="1"/>
</dbReference>
<dbReference type="Proteomes" id="UP000032534">
    <property type="component" value="Unassembled WGS sequence"/>
</dbReference>
<feature type="domain" description="Phosphatidic acid phosphatase type 2/haloperoxidase" evidence="2">
    <location>
        <begin position="56"/>
        <end position="164"/>
    </location>
</feature>
<feature type="transmembrane region" description="Helical" evidence="1">
    <location>
        <begin position="26"/>
        <end position="45"/>
    </location>
</feature>
<comment type="caution">
    <text evidence="3">The sequence shown here is derived from an EMBL/GenBank/DDBJ whole genome shotgun (WGS) entry which is preliminary data.</text>
</comment>
<dbReference type="SMART" id="SM00014">
    <property type="entry name" value="acidPPc"/>
    <property type="match status" value="1"/>
</dbReference>
<protein>
    <submittedName>
        <fullName evidence="3">Bacitracin ABC transporter permease</fullName>
    </submittedName>
</protein>
<keyword evidence="1" id="KW-0812">Transmembrane</keyword>
<organism evidence="3 4">
    <name type="scientific">Paenibacillus terrae</name>
    <dbReference type="NCBI Taxonomy" id="159743"/>
    <lineage>
        <taxon>Bacteria</taxon>
        <taxon>Bacillati</taxon>
        <taxon>Bacillota</taxon>
        <taxon>Bacilli</taxon>
        <taxon>Bacillales</taxon>
        <taxon>Paenibacillaceae</taxon>
        <taxon>Paenibacillus</taxon>
    </lineage>
</organism>
<evidence type="ECO:0000313" key="3">
    <source>
        <dbReference type="EMBL" id="KJD45808.1"/>
    </source>
</evidence>
<feature type="transmembrane region" description="Helical" evidence="1">
    <location>
        <begin position="57"/>
        <end position="79"/>
    </location>
</feature>
<dbReference type="PATRIC" id="fig|159743.3.peg.2236"/>
<evidence type="ECO:0000256" key="1">
    <source>
        <dbReference type="SAM" id="Phobius"/>
    </source>
</evidence>
<feature type="transmembrane region" description="Helical" evidence="1">
    <location>
        <begin position="149"/>
        <end position="167"/>
    </location>
</feature>